<dbReference type="AlphaFoldDB" id="A0A0F9Z6X3"/>
<proteinExistence type="predicted"/>
<gene>
    <name evidence="1" type="ORF">AAJ76_3230001932</name>
</gene>
<dbReference type="VEuPathDB" id="MicrosporidiaDB:NCER_102112"/>
<dbReference type="VEuPathDB" id="MicrosporidiaDB:AAJ76_3230001932"/>
<dbReference type="RefSeq" id="XP_024329416.1">
    <property type="nucleotide sequence ID" value="XM_024475189.1"/>
</dbReference>
<sequence length="118" mass="13710">QRKKNNKEVVSEVEVVICAKYLSRMDKKAVHNSVYNFNVGEYVFLKKDFDANQANKRIKFDPIFHPAAIIKKILSENRLLIDHGDRTEIVSMANVIKKQLNGVFLVLKKCYILQLNFL</sequence>
<evidence type="ECO:0000313" key="1">
    <source>
        <dbReference type="EMBL" id="KKO73674.1"/>
    </source>
</evidence>
<reference evidence="1 2" key="1">
    <citation type="journal article" date="2015" name="Environ. Microbiol.">
        <title>Genome analyses suggest the presence of polyploidy and recent human-driven expansions in eight global populations of the honeybee pathogen Nosema ceranae.</title>
        <authorList>
            <person name="Pelin A."/>
            <person name="Selman M."/>
            <person name="Aris-Brosou S."/>
            <person name="Farinelli L."/>
            <person name="Corradi N."/>
        </authorList>
    </citation>
    <scope>NUCLEOTIDE SEQUENCE [LARGE SCALE GENOMIC DNA]</scope>
    <source>
        <strain evidence="1 2">PA08 1199</strain>
    </source>
</reference>
<comment type="caution">
    <text evidence="1">The sequence shown here is derived from an EMBL/GenBank/DDBJ whole genome shotgun (WGS) entry which is preliminary data.</text>
</comment>
<evidence type="ECO:0000313" key="2">
    <source>
        <dbReference type="Proteomes" id="UP000034350"/>
    </source>
</evidence>
<accession>A0A0F9Z6X3</accession>
<dbReference type="EMBL" id="JPQZ01000323">
    <property type="protein sequence ID" value="KKO73674.1"/>
    <property type="molecule type" value="Genomic_DNA"/>
</dbReference>
<name>A0A0F9Z6X3_9MICR</name>
<dbReference type="OrthoDB" id="2200293at2759"/>
<keyword evidence="2" id="KW-1185">Reference proteome</keyword>
<organism evidence="1 2">
    <name type="scientific">Vairimorpha ceranae</name>
    <dbReference type="NCBI Taxonomy" id="40302"/>
    <lineage>
        <taxon>Eukaryota</taxon>
        <taxon>Fungi</taxon>
        <taxon>Fungi incertae sedis</taxon>
        <taxon>Microsporidia</taxon>
        <taxon>Nosematidae</taxon>
        <taxon>Vairimorpha</taxon>
    </lineage>
</organism>
<protein>
    <submittedName>
        <fullName evidence="1">Uncharacterized protein</fullName>
    </submittedName>
</protein>
<dbReference type="GeneID" id="36320123"/>
<dbReference type="Proteomes" id="UP000034350">
    <property type="component" value="Unassembled WGS sequence"/>
</dbReference>
<feature type="non-terminal residue" evidence="1">
    <location>
        <position position="1"/>
    </location>
</feature>